<dbReference type="InterPro" id="IPR015422">
    <property type="entry name" value="PyrdxlP-dep_Trfase_small"/>
</dbReference>
<organism evidence="6 7">
    <name type="scientific">Paenibacillus roseus</name>
    <dbReference type="NCBI Taxonomy" id="2798579"/>
    <lineage>
        <taxon>Bacteria</taxon>
        <taxon>Bacillati</taxon>
        <taxon>Bacillota</taxon>
        <taxon>Bacilli</taxon>
        <taxon>Bacillales</taxon>
        <taxon>Paenibacillaceae</taxon>
        <taxon>Paenibacillus</taxon>
    </lineage>
</organism>
<comment type="caution">
    <text evidence="6">The sequence shown here is derived from an EMBL/GenBank/DDBJ whole genome shotgun (WGS) entry which is preliminary data.</text>
</comment>
<dbReference type="Pfam" id="PF00155">
    <property type="entry name" value="Aminotran_1_2"/>
    <property type="match status" value="1"/>
</dbReference>
<evidence type="ECO:0000256" key="1">
    <source>
        <dbReference type="ARBA" id="ARBA00001933"/>
    </source>
</evidence>
<proteinExistence type="predicted"/>
<accession>A0A934IZP9</accession>
<dbReference type="AlphaFoldDB" id="A0A934IZP9"/>
<gene>
    <name evidence="6" type="ORF">JFN88_13030</name>
</gene>
<dbReference type="GO" id="GO:1901605">
    <property type="term" value="P:alpha-amino acid metabolic process"/>
    <property type="evidence" value="ECO:0007669"/>
    <property type="project" value="TreeGrafter"/>
</dbReference>
<dbReference type="Gene3D" id="3.40.640.10">
    <property type="entry name" value="Type I PLP-dependent aspartate aminotransferase-like (Major domain)"/>
    <property type="match status" value="1"/>
</dbReference>
<dbReference type="CDD" id="cd00609">
    <property type="entry name" value="AAT_like"/>
    <property type="match status" value="1"/>
</dbReference>
<dbReference type="InterPro" id="IPR015424">
    <property type="entry name" value="PyrdxlP-dep_Trfase"/>
</dbReference>
<keyword evidence="7" id="KW-1185">Reference proteome</keyword>
<comment type="cofactor">
    <cofactor evidence="1">
        <name>pyridoxal 5'-phosphate</name>
        <dbReference type="ChEBI" id="CHEBI:597326"/>
    </cofactor>
</comment>
<feature type="domain" description="Aminotransferase class I/classII large" evidence="5">
    <location>
        <begin position="67"/>
        <end position="402"/>
    </location>
</feature>
<dbReference type="InterPro" id="IPR050859">
    <property type="entry name" value="Class-I_PLP-dep_aminotransf"/>
</dbReference>
<evidence type="ECO:0000256" key="3">
    <source>
        <dbReference type="ARBA" id="ARBA00022679"/>
    </source>
</evidence>
<dbReference type="Proteomes" id="UP000640274">
    <property type="component" value="Unassembled WGS sequence"/>
</dbReference>
<keyword evidence="3" id="KW-0808">Transferase</keyword>
<dbReference type="Gene3D" id="3.90.1150.10">
    <property type="entry name" value="Aspartate Aminotransferase, domain 1"/>
    <property type="match status" value="1"/>
</dbReference>
<dbReference type="PANTHER" id="PTHR42790">
    <property type="entry name" value="AMINOTRANSFERASE"/>
    <property type="match status" value="1"/>
</dbReference>
<evidence type="ECO:0000313" key="7">
    <source>
        <dbReference type="Proteomes" id="UP000640274"/>
    </source>
</evidence>
<evidence type="ECO:0000259" key="5">
    <source>
        <dbReference type="Pfam" id="PF00155"/>
    </source>
</evidence>
<evidence type="ECO:0000313" key="6">
    <source>
        <dbReference type="EMBL" id="MBJ6362192.1"/>
    </source>
</evidence>
<dbReference type="SUPFAM" id="SSF53383">
    <property type="entry name" value="PLP-dependent transferases"/>
    <property type="match status" value="1"/>
</dbReference>
<evidence type="ECO:0000256" key="2">
    <source>
        <dbReference type="ARBA" id="ARBA00022576"/>
    </source>
</evidence>
<dbReference type="PANTHER" id="PTHR42790:SF19">
    <property type="entry name" value="KYNURENINE_ALPHA-AMINOADIPATE AMINOTRANSFERASE, MITOCHONDRIAL"/>
    <property type="match status" value="1"/>
</dbReference>
<dbReference type="InterPro" id="IPR015421">
    <property type="entry name" value="PyrdxlP-dep_Trfase_major"/>
</dbReference>
<dbReference type="GO" id="GO:0030170">
    <property type="term" value="F:pyridoxal phosphate binding"/>
    <property type="evidence" value="ECO:0007669"/>
    <property type="project" value="InterPro"/>
</dbReference>
<protein>
    <submittedName>
        <fullName evidence="6">PLP-dependent aminotransferase family protein</fullName>
    </submittedName>
</protein>
<dbReference type="InterPro" id="IPR004839">
    <property type="entry name" value="Aminotransferase_I/II_large"/>
</dbReference>
<dbReference type="EMBL" id="JAELUP010000065">
    <property type="protein sequence ID" value="MBJ6362192.1"/>
    <property type="molecule type" value="Genomic_DNA"/>
</dbReference>
<name>A0A934IZP9_9BACL</name>
<reference evidence="6" key="1">
    <citation type="submission" date="2020-12" db="EMBL/GenBank/DDBJ databases">
        <authorList>
            <person name="Huq M.A."/>
        </authorList>
    </citation>
    <scope>NUCLEOTIDE SEQUENCE</scope>
    <source>
        <strain evidence="6">MAHUQ-46</strain>
    </source>
</reference>
<evidence type="ECO:0000256" key="4">
    <source>
        <dbReference type="ARBA" id="ARBA00022898"/>
    </source>
</evidence>
<dbReference type="RefSeq" id="WP_199019723.1">
    <property type="nucleotide sequence ID" value="NZ_JAELUP010000065.1"/>
</dbReference>
<sequence>MNDFHTAGMLPFQLSGFAGSDRNKGVISFAGYLPISEMLGLEAIREARDQLQAGYCPGVGPDDAMAGKVSLREQLLRRMVRSVGTMKVPEPGQMLWLSSPRTALNAVIRIIAKPGDTVLVEALTSAESLGLFKTHGLQAVAASSEHEGISIDSARTQIKARRPRFIYTMPTYGSPDGRLWNQARREELLELAREFDIPVVEDDTYSGLNFGDVVEDGKLMKQESARPIPSLLELDGDIKAGRVIYIGGIPSLSADEFGWPTGWITANSELIGKILEAKQTVDSGARPTVSEAELSRLSQVLPLEVMEAALAAACRARLARMKRLLTKYMPATRWTEPRGGLFLWVELPEGLDAEALQRASALQGVAIQPGAGCYASEARRNTARLNFCGMKEEEMEEGIRRLAEAADAFTARSI</sequence>
<keyword evidence="2 6" id="KW-0032">Aminotransferase</keyword>
<keyword evidence="4" id="KW-0663">Pyridoxal phosphate</keyword>
<dbReference type="GO" id="GO:0008483">
    <property type="term" value="F:transaminase activity"/>
    <property type="evidence" value="ECO:0007669"/>
    <property type="project" value="UniProtKB-KW"/>
</dbReference>